<proteinExistence type="predicted"/>
<reference evidence="2 3" key="1">
    <citation type="journal article" date="2018" name="Mol. Biol. Evol.">
        <title>Broad Genomic Sampling Reveals a Smut Pathogenic Ancestry of the Fungal Clade Ustilaginomycotina.</title>
        <authorList>
            <person name="Kijpornyongpan T."/>
            <person name="Mondo S.J."/>
            <person name="Barry K."/>
            <person name="Sandor L."/>
            <person name="Lee J."/>
            <person name="Lipzen A."/>
            <person name="Pangilinan J."/>
            <person name="LaButti K."/>
            <person name="Hainaut M."/>
            <person name="Henrissat B."/>
            <person name="Grigoriev I.V."/>
            <person name="Spatafora J.W."/>
            <person name="Aime M.C."/>
        </authorList>
    </citation>
    <scope>NUCLEOTIDE SEQUENCE [LARGE SCALE GENOMIC DNA]</scope>
    <source>
        <strain evidence="2 3">MCA 4198</strain>
    </source>
</reference>
<evidence type="ECO:0000313" key="2">
    <source>
        <dbReference type="EMBL" id="PWN88977.1"/>
    </source>
</evidence>
<organism evidence="2 3">
    <name type="scientific">Acaromyces ingoldii</name>
    <dbReference type="NCBI Taxonomy" id="215250"/>
    <lineage>
        <taxon>Eukaryota</taxon>
        <taxon>Fungi</taxon>
        <taxon>Dikarya</taxon>
        <taxon>Basidiomycota</taxon>
        <taxon>Ustilaginomycotina</taxon>
        <taxon>Exobasidiomycetes</taxon>
        <taxon>Exobasidiales</taxon>
        <taxon>Cryptobasidiaceae</taxon>
        <taxon>Acaromyces</taxon>
    </lineage>
</organism>
<dbReference type="EMBL" id="KZ819637">
    <property type="protein sequence ID" value="PWN88977.1"/>
    <property type="molecule type" value="Genomic_DNA"/>
</dbReference>
<keyword evidence="3" id="KW-1185">Reference proteome</keyword>
<dbReference type="InParanoid" id="A0A316YHR8"/>
<evidence type="ECO:0000313" key="3">
    <source>
        <dbReference type="Proteomes" id="UP000245768"/>
    </source>
</evidence>
<feature type="compositionally biased region" description="Basic and acidic residues" evidence="1">
    <location>
        <begin position="58"/>
        <end position="67"/>
    </location>
</feature>
<dbReference type="AlphaFoldDB" id="A0A316YHR8"/>
<gene>
    <name evidence="2" type="ORF">FA10DRAFT_133805</name>
</gene>
<feature type="region of interest" description="Disordered" evidence="1">
    <location>
        <begin position="25"/>
        <end position="98"/>
    </location>
</feature>
<evidence type="ECO:0000256" key="1">
    <source>
        <dbReference type="SAM" id="MobiDB-lite"/>
    </source>
</evidence>
<sequence length="155" mass="16906">MSCEAMQMGPPDNFPIRVTTMATRPVSLLASSPPSPPLPASSSRMSRQPASGGAARAETSKSREDVHATGASSSTQVLEDDMPPSSRNRHGELSGKARPRIRITSPLFCYRLGSLYYPRPPKRAAQEIRAKRVVLVHTNVSKLARRWVAPFVVNL</sequence>
<dbReference type="Proteomes" id="UP000245768">
    <property type="component" value="Unassembled WGS sequence"/>
</dbReference>
<protein>
    <submittedName>
        <fullName evidence="2">Uncharacterized protein</fullName>
    </submittedName>
</protein>
<dbReference type="RefSeq" id="XP_025376175.1">
    <property type="nucleotide sequence ID" value="XM_025517995.1"/>
</dbReference>
<dbReference type="GeneID" id="37039911"/>
<accession>A0A316YHR8</accession>
<name>A0A316YHR8_9BASI</name>